<feature type="region of interest" description="Disordered" evidence="1">
    <location>
        <begin position="1"/>
        <end position="60"/>
    </location>
</feature>
<dbReference type="EMBL" id="CANTFL010001327">
    <property type="protein sequence ID" value="CAI5736949.1"/>
    <property type="molecule type" value="Genomic_DNA"/>
</dbReference>
<dbReference type="AlphaFoldDB" id="A0AAV0UJ59"/>
<name>A0AAV0UJ59_HYABA</name>
<evidence type="ECO:0000313" key="3">
    <source>
        <dbReference type="Proteomes" id="UP001162031"/>
    </source>
</evidence>
<feature type="compositionally biased region" description="Basic residues" evidence="1">
    <location>
        <begin position="41"/>
        <end position="51"/>
    </location>
</feature>
<accession>A0AAV0UJ59</accession>
<evidence type="ECO:0000256" key="1">
    <source>
        <dbReference type="SAM" id="MobiDB-lite"/>
    </source>
</evidence>
<keyword evidence="3" id="KW-1185">Reference proteome</keyword>
<comment type="caution">
    <text evidence="2">The sequence shown here is derived from an EMBL/GenBank/DDBJ whole genome shotgun (WGS) entry which is preliminary data.</text>
</comment>
<organism evidence="2 3">
    <name type="scientific">Hyaloperonospora brassicae</name>
    <name type="common">Brassica downy mildew</name>
    <name type="synonym">Peronospora brassicae</name>
    <dbReference type="NCBI Taxonomy" id="162125"/>
    <lineage>
        <taxon>Eukaryota</taxon>
        <taxon>Sar</taxon>
        <taxon>Stramenopiles</taxon>
        <taxon>Oomycota</taxon>
        <taxon>Peronosporomycetes</taxon>
        <taxon>Peronosporales</taxon>
        <taxon>Peronosporaceae</taxon>
        <taxon>Hyaloperonospora</taxon>
    </lineage>
</organism>
<sequence>MRPQHSVRPRKGETREQAMSRLSEQHSDHACELVWHEDLRRPKKPATKRPKKTDSIGFRPMLEGDKTTRLQFAFYPVVRDFDVRRLESAATIFDVDMYNWEDVTTVLSNQCADAIEGLIGMDAGHRCNSLVMLKEHLRRVAYLMLAKKLASTGSPAQTCLTSQWHSLLRLVNDIELPAPLVEVIDLFGNFETPNELWRLSGLPGKVTELIWNAHLTVRPHAVLVIDRSSVAALSDRYMSQLVAQPIMVTTADGDDAMSLRLAPTFDLNDAAAVDAFAVLLEGGTNVGQRDEFVGRHRLYQFFVAGVFPDTTQQRKQLELILSASLALPSCSRT</sequence>
<evidence type="ECO:0000313" key="2">
    <source>
        <dbReference type="EMBL" id="CAI5736949.1"/>
    </source>
</evidence>
<gene>
    <name evidence="2" type="ORF">HBR001_LOCUS7002</name>
</gene>
<proteinExistence type="predicted"/>
<reference evidence="2" key="1">
    <citation type="submission" date="2022-12" db="EMBL/GenBank/DDBJ databases">
        <authorList>
            <person name="Webb A."/>
        </authorList>
    </citation>
    <scope>NUCLEOTIDE SEQUENCE</scope>
    <source>
        <strain evidence="2">Hp1</strain>
    </source>
</reference>
<dbReference type="Proteomes" id="UP001162031">
    <property type="component" value="Unassembled WGS sequence"/>
</dbReference>
<feature type="compositionally biased region" description="Basic and acidic residues" evidence="1">
    <location>
        <begin position="10"/>
        <end position="40"/>
    </location>
</feature>
<protein>
    <submittedName>
        <fullName evidence="2">Uncharacterized protein</fullName>
    </submittedName>
</protein>